<keyword evidence="2" id="KW-0732">Signal</keyword>
<organism evidence="4">
    <name type="scientific">Elizabethkingia anophelis</name>
    <dbReference type="NCBI Taxonomy" id="1117645"/>
    <lineage>
        <taxon>Bacteria</taxon>
        <taxon>Pseudomonadati</taxon>
        <taxon>Bacteroidota</taxon>
        <taxon>Flavobacteriia</taxon>
        <taxon>Flavobacteriales</taxon>
        <taxon>Weeksellaceae</taxon>
        <taxon>Elizabethkingia</taxon>
    </lineage>
</organism>
<evidence type="ECO:0000313" key="7">
    <source>
        <dbReference type="Proteomes" id="UP000254876"/>
    </source>
</evidence>
<evidence type="ECO:0000256" key="1">
    <source>
        <dbReference type="SAM" id="Coils"/>
    </source>
</evidence>
<reference evidence="3 6" key="1">
    <citation type="submission" date="2016-02" db="EMBL/GenBank/DDBJ databases">
        <authorList>
            <person name="Nicholson A.C."/>
            <person name="Humrighouse B.W."/>
            <person name="Loparev V."/>
            <person name="Emery B."/>
            <person name="Graziano J."/>
            <person name="McQuiston J.R."/>
        </authorList>
    </citation>
    <scope>NUCLEOTIDE SEQUENCE [LARGE SCALE GENOMIC DNA]</scope>
    <source>
        <strain evidence="3 6">E6809</strain>
    </source>
</reference>
<dbReference type="RefSeq" id="WP_021346911.1">
    <property type="nucleotide sequence ID" value="NZ_BQKR01000010.1"/>
</dbReference>
<keyword evidence="1" id="KW-0175">Coiled coil</keyword>
<gene>
    <name evidence="3" type="ORF">AYC66_13045</name>
    <name evidence="4" type="ORF">BAY09_13995</name>
    <name evidence="5" type="ORF">NCTC10588_03879</name>
</gene>
<evidence type="ECO:0000313" key="4">
    <source>
        <dbReference type="EMBL" id="OPB52272.1"/>
    </source>
</evidence>
<reference evidence="5 7" key="3">
    <citation type="submission" date="2018-06" db="EMBL/GenBank/DDBJ databases">
        <authorList>
            <consortium name="Pathogen Informatics"/>
            <person name="Doyle S."/>
        </authorList>
    </citation>
    <scope>NUCLEOTIDE SEQUENCE [LARGE SCALE GENOMIC DNA]</scope>
    <source>
        <strain evidence="5 7">NCTC10588</strain>
    </source>
</reference>
<name>A0A494J9D7_9FLAO</name>
<proteinExistence type="predicted"/>
<evidence type="ECO:0000313" key="3">
    <source>
        <dbReference type="EMBL" id="AQX51549.1"/>
    </source>
</evidence>
<dbReference type="EMBL" id="CP014339">
    <property type="protein sequence ID" value="AQX51549.1"/>
    <property type="molecule type" value="Genomic_DNA"/>
</dbReference>
<protein>
    <submittedName>
        <fullName evidence="4">Molecular chaperone DnaJ</fullName>
    </submittedName>
</protein>
<evidence type="ECO:0000313" key="6">
    <source>
        <dbReference type="Proteomes" id="UP000189738"/>
    </source>
</evidence>
<dbReference type="Pfam" id="PF14127">
    <property type="entry name" value="DUF4294"/>
    <property type="match status" value="1"/>
</dbReference>
<sequence length="240" mass="28740">MKKYRIFSLICFFLTILAYSQKVDTIATIGELKDEKNVKMQVDKDGRRYYWDDKLQAKIYTEDNGDKLIEMDEIKLLNKPHFNNQLDRNYFDFLNKKLFRVYPLFVNALEQYRSLQTDLEKVNEDDRRAYARKRQNELADRYEAKLRDLTTTEGQVFAKLMNRATGKTVFTIIRDLRGGWSAFWWNLKGKAADIELKKEYNPYLNRDDEFIESLLQSNWNYGYLTPYPGYKDFKVKKSVD</sequence>
<feature type="chain" id="PRO_5043193582" evidence="2">
    <location>
        <begin position="21"/>
        <end position="240"/>
    </location>
</feature>
<dbReference type="InterPro" id="IPR025636">
    <property type="entry name" value="DUF4294"/>
</dbReference>
<dbReference type="Proteomes" id="UP000189738">
    <property type="component" value="Chromosome"/>
</dbReference>
<evidence type="ECO:0000313" key="5">
    <source>
        <dbReference type="EMBL" id="STD13998.1"/>
    </source>
</evidence>
<dbReference type="Proteomes" id="UP000254876">
    <property type="component" value="Unassembled WGS sequence"/>
</dbReference>
<reference evidence="4" key="2">
    <citation type="submission" date="2016-06" db="EMBL/GenBank/DDBJ databases">
        <authorList>
            <person name="Nicholson A.C."/>
        </authorList>
    </citation>
    <scope>NUCLEOTIDE SEQUENCE [LARGE SCALE GENOMIC DNA]</scope>
    <source>
        <strain evidence="4">E6809</strain>
    </source>
</reference>
<accession>A0A494J9D7</accession>
<dbReference type="EMBL" id="MAHS01000003">
    <property type="protein sequence ID" value="OPB52272.1"/>
    <property type="molecule type" value="Genomic_DNA"/>
</dbReference>
<evidence type="ECO:0000256" key="2">
    <source>
        <dbReference type="SAM" id="SignalP"/>
    </source>
</evidence>
<feature type="coiled-coil region" evidence="1">
    <location>
        <begin position="105"/>
        <end position="152"/>
    </location>
</feature>
<feature type="signal peptide" evidence="2">
    <location>
        <begin position="1"/>
        <end position="20"/>
    </location>
</feature>
<dbReference type="EMBL" id="UFYD01000001">
    <property type="protein sequence ID" value="STD13998.1"/>
    <property type="molecule type" value="Genomic_DNA"/>
</dbReference>
<dbReference type="AlphaFoldDB" id="A0A494J9D7"/>